<dbReference type="RefSeq" id="WP_119358276.1">
    <property type="nucleotide sequence ID" value="NZ_BJXM01000003.1"/>
</dbReference>
<keyword evidence="7 9" id="KW-0057">Aromatic amino acid biosynthesis</keyword>
<evidence type="ECO:0000256" key="1">
    <source>
        <dbReference type="ARBA" id="ARBA00001164"/>
    </source>
</evidence>
<evidence type="ECO:0000259" key="10">
    <source>
        <dbReference type="Pfam" id="PF00697"/>
    </source>
</evidence>
<dbReference type="AlphaFoldDB" id="A0A399F3D8"/>
<dbReference type="CDD" id="cd00405">
    <property type="entry name" value="PRAI"/>
    <property type="match status" value="1"/>
</dbReference>
<gene>
    <name evidence="9 11" type="primary">trpF</name>
    <name evidence="11" type="ORF">Mgrana_02832</name>
</gene>
<evidence type="ECO:0000313" key="11">
    <source>
        <dbReference type="EMBL" id="RIH91257.1"/>
    </source>
</evidence>
<feature type="domain" description="N-(5'phosphoribosyl) anthranilate isomerase (PRAI)" evidence="10">
    <location>
        <begin position="4"/>
        <end position="193"/>
    </location>
</feature>
<dbReference type="HAMAP" id="MF_00135">
    <property type="entry name" value="PRAI"/>
    <property type="match status" value="1"/>
</dbReference>
<comment type="pathway">
    <text evidence="2 9">Amino-acid biosynthesis; L-tryptophan biosynthesis; L-tryptophan from chorismate: step 3/5.</text>
</comment>
<dbReference type="InterPro" id="IPR044643">
    <property type="entry name" value="TrpF_fam"/>
</dbReference>
<dbReference type="PANTHER" id="PTHR42894:SF1">
    <property type="entry name" value="N-(5'-PHOSPHORIBOSYL)ANTHRANILATE ISOMERASE"/>
    <property type="match status" value="1"/>
</dbReference>
<evidence type="ECO:0000256" key="8">
    <source>
        <dbReference type="ARBA" id="ARBA00023235"/>
    </source>
</evidence>
<comment type="similarity">
    <text evidence="9">Belongs to the TrpF family.</text>
</comment>
<keyword evidence="8 9" id="KW-0413">Isomerase</keyword>
<dbReference type="UniPathway" id="UPA00035">
    <property type="reaction ID" value="UER00042"/>
</dbReference>
<name>A0A399F3D8_9DEIN</name>
<dbReference type="Gene3D" id="3.20.20.70">
    <property type="entry name" value="Aldolase class I"/>
    <property type="match status" value="1"/>
</dbReference>
<evidence type="ECO:0000256" key="4">
    <source>
        <dbReference type="ARBA" id="ARBA00022272"/>
    </source>
</evidence>
<evidence type="ECO:0000256" key="2">
    <source>
        <dbReference type="ARBA" id="ARBA00004664"/>
    </source>
</evidence>
<evidence type="ECO:0000256" key="9">
    <source>
        <dbReference type="HAMAP-Rule" id="MF_00135"/>
    </source>
</evidence>
<accession>A0A399F3D8</accession>
<protein>
    <recommendedName>
        <fullName evidence="4 9">N-(5'-phosphoribosyl)anthranilate isomerase</fullName>
        <shortName evidence="9">PRAI</shortName>
        <ecNumber evidence="3 9">5.3.1.24</ecNumber>
    </recommendedName>
</protein>
<evidence type="ECO:0000313" key="12">
    <source>
        <dbReference type="Proteomes" id="UP000266178"/>
    </source>
</evidence>
<dbReference type="OrthoDB" id="9786954at2"/>
<dbReference type="GO" id="GO:0000162">
    <property type="term" value="P:L-tryptophan biosynthetic process"/>
    <property type="evidence" value="ECO:0007669"/>
    <property type="project" value="UniProtKB-UniRule"/>
</dbReference>
<sequence>MTKAKICGITRIEDARLAEGLGAWALGFILAPGTKRYLEPSSIRSIVAELGPFISSVGVFVDTPPEQVLQTMQRARLSVVQLHGSEPPEWAEAIRRHYPVIKVFKLTAPANPAWLGYPCDGLMVDGAVPGSGQAYPLEWLSPLLRHPRLIVAGGLTPENLQAVLRLNPYAVDVSSGVEAAPRLKDPAKLRQFLGQLGPLSLPEPG</sequence>
<dbReference type="InterPro" id="IPR013785">
    <property type="entry name" value="Aldolase_TIM"/>
</dbReference>
<dbReference type="InterPro" id="IPR011060">
    <property type="entry name" value="RibuloseP-bd_barrel"/>
</dbReference>
<dbReference type="SUPFAM" id="SSF51366">
    <property type="entry name" value="Ribulose-phoshate binding barrel"/>
    <property type="match status" value="1"/>
</dbReference>
<comment type="caution">
    <text evidence="11">The sequence shown here is derived from an EMBL/GenBank/DDBJ whole genome shotgun (WGS) entry which is preliminary data.</text>
</comment>
<organism evidence="11 12">
    <name type="scientific">Meiothermus granaticius NBRC 107808</name>
    <dbReference type="NCBI Taxonomy" id="1227551"/>
    <lineage>
        <taxon>Bacteria</taxon>
        <taxon>Thermotogati</taxon>
        <taxon>Deinococcota</taxon>
        <taxon>Deinococci</taxon>
        <taxon>Thermales</taxon>
        <taxon>Thermaceae</taxon>
        <taxon>Meiothermus</taxon>
    </lineage>
</organism>
<dbReference type="EC" id="5.3.1.24" evidence="3 9"/>
<evidence type="ECO:0000256" key="7">
    <source>
        <dbReference type="ARBA" id="ARBA00023141"/>
    </source>
</evidence>
<dbReference type="InterPro" id="IPR001240">
    <property type="entry name" value="PRAI_dom"/>
</dbReference>
<evidence type="ECO:0000256" key="6">
    <source>
        <dbReference type="ARBA" id="ARBA00022822"/>
    </source>
</evidence>
<dbReference type="Proteomes" id="UP000266178">
    <property type="component" value="Unassembled WGS sequence"/>
</dbReference>
<proteinExistence type="inferred from homology"/>
<dbReference type="GO" id="GO:0004640">
    <property type="term" value="F:phosphoribosylanthranilate isomerase activity"/>
    <property type="evidence" value="ECO:0007669"/>
    <property type="project" value="UniProtKB-UniRule"/>
</dbReference>
<evidence type="ECO:0000256" key="3">
    <source>
        <dbReference type="ARBA" id="ARBA00012572"/>
    </source>
</evidence>
<dbReference type="Pfam" id="PF00697">
    <property type="entry name" value="PRAI"/>
    <property type="match status" value="1"/>
</dbReference>
<keyword evidence="12" id="KW-1185">Reference proteome</keyword>
<evidence type="ECO:0000256" key="5">
    <source>
        <dbReference type="ARBA" id="ARBA00022605"/>
    </source>
</evidence>
<reference evidence="11 12" key="1">
    <citation type="submission" date="2018-08" db="EMBL/GenBank/DDBJ databases">
        <title>Meiothermus granaticius genome AF-68 sequencing project.</title>
        <authorList>
            <person name="Da Costa M.S."/>
            <person name="Albuquerque L."/>
            <person name="Raposo P."/>
            <person name="Froufe H.J.C."/>
            <person name="Barroso C.S."/>
            <person name="Egas C."/>
        </authorList>
    </citation>
    <scope>NUCLEOTIDE SEQUENCE [LARGE SCALE GENOMIC DNA]</scope>
    <source>
        <strain evidence="11 12">AF-68</strain>
    </source>
</reference>
<keyword evidence="6 9" id="KW-0822">Tryptophan biosynthesis</keyword>
<dbReference type="PANTHER" id="PTHR42894">
    <property type="entry name" value="N-(5'-PHOSPHORIBOSYL)ANTHRANILATE ISOMERASE"/>
    <property type="match status" value="1"/>
</dbReference>
<dbReference type="EMBL" id="QWLB01000050">
    <property type="protein sequence ID" value="RIH91257.1"/>
    <property type="molecule type" value="Genomic_DNA"/>
</dbReference>
<comment type="catalytic activity">
    <reaction evidence="1 9">
        <text>N-(5-phospho-beta-D-ribosyl)anthranilate = 1-(2-carboxyphenylamino)-1-deoxy-D-ribulose 5-phosphate</text>
        <dbReference type="Rhea" id="RHEA:21540"/>
        <dbReference type="ChEBI" id="CHEBI:18277"/>
        <dbReference type="ChEBI" id="CHEBI:58613"/>
        <dbReference type="EC" id="5.3.1.24"/>
    </reaction>
</comment>
<keyword evidence="5 9" id="KW-0028">Amino-acid biosynthesis</keyword>